<feature type="transmembrane region" description="Helical" evidence="9">
    <location>
        <begin position="64"/>
        <end position="86"/>
    </location>
</feature>
<dbReference type="CDD" id="cd06261">
    <property type="entry name" value="TM_PBP2"/>
    <property type="match status" value="1"/>
</dbReference>
<dbReference type="EMBL" id="BMOR01000007">
    <property type="protein sequence ID" value="GGN37529.1"/>
    <property type="molecule type" value="Genomic_DNA"/>
</dbReference>
<feature type="domain" description="ABC transmembrane type-1" evidence="11">
    <location>
        <begin position="60"/>
        <end position="262"/>
    </location>
</feature>
<keyword evidence="13" id="KW-1185">Reference proteome</keyword>
<dbReference type="PANTHER" id="PTHR30183:SF3">
    <property type="entry name" value="MOLYBDENUM TRANSPORT SYSTEM PERMEASE PROTEIN MODB"/>
    <property type="match status" value="1"/>
</dbReference>
<dbReference type="Pfam" id="PF00528">
    <property type="entry name" value="BPD_transp_1"/>
    <property type="match status" value="1"/>
</dbReference>
<dbReference type="InterPro" id="IPR000515">
    <property type="entry name" value="MetI-like"/>
</dbReference>
<feature type="transmembrane region" description="Helical" evidence="9">
    <location>
        <begin position="98"/>
        <end position="119"/>
    </location>
</feature>
<keyword evidence="3 9" id="KW-0813">Transport</keyword>
<sequence>MGGVRGGAVTRAPGGLGWAGGALGALFAAFLLLPTLALLSRSLGADFWVTLRSPAVLDALRVSLWTTGVTLLVTVVTGTPLAFLLARREFPGRALLDALLDLPVVLPPVVAGLGLLLTFGRGGLLGPGLELAGVSLAFSPAAVVLAQLFTAAPFYLRAAKAGFAAVDRDAEAAALTDGAGRWAAFRFITWPLAFPFLLEGLVLTWARALGEFGATILFAGSLQGRTRTVTLAIYGALDSDLGPALVLSAVMVVVAFSVLLAVRVLAARRDRLNTSSPG</sequence>
<dbReference type="NCBIfam" id="TIGR01581">
    <property type="entry name" value="Mo_ABC_porter"/>
    <property type="match status" value="1"/>
</dbReference>
<evidence type="ECO:0000259" key="11">
    <source>
        <dbReference type="PROSITE" id="PS50928"/>
    </source>
</evidence>
<evidence type="ECO:0000256" key="4">
    <source>
        <dbReference type="ARBA" id="ARBA00022475"/>
    </source>
</evidence>
<dbReference type="InterPro" id="IPR035906">
    <property type="entry name" value="MetI-like_sf"/>
</dbReference>
<dbReference type="SUPFAM" id="SSF161098">
    <property type="entry name" value="MetI-like"/>
    <property type="match status" value="1"/>
</dbReference>
<evidence type="ECO:0000313" key="13">
    <source>
        <dbReference type="Proteomes" id="UP000645517"/>
    </source>
</evidence>
<feature type="transmembrane region" description="Helical" evidence="9">
    <location>
        <begin position="187"/>
        <end position="206"/>
    </location>
</feature>
<dbReference type="Gene3D" id="1.10.3720.10">
    <property type="entry name" value="MetI-like"/>
    <property type="match status" value="1"/>
</dbReference>
<keyword evidence="4 10" id="KW-1003">Cell membrane</keyword>
<dbReference type="InterPro" id="IPR011867">
    <property type="entry name" value="ModB_ABC"/>
</dbReference>
<dbReference type="NCBIfam" id="TIGR02141">
    <property type="entry name" value="modB_ABC"/>
    <property type="match status" value="1"/>
</dbReference>
<evidence type="ECO:0000256" key="2">
    <source>
        <dbReference type="ARBA" id="ARBA00007069"/>
    </source>
</evidence>
<feature type="transmembrane region" description="Helical" evidence="9">
    <location>
        <begin position="244"/>
        <end position="266"/>
    </location>
</feature>
<evidence type="ECO:0000313" key="12">
    <source>
        <dbReference type="EMBL" id="GGN37529.1"/>
    </source>
</evidence>
<organism evidence="12 13">
    <name type="scientific">Deinococcus daejeonensis</name>
    <dbReference type="NCBI Taxonomy" id="1007098"/>
    <lineage>
        <taxon>Bacteria</taxon>
        <taxon>Thermotogati</taxon>
        <taxon>Deinococcota</taxon>
        <taxon>Deinococci</taxon>
        <taxon>Deinococcales</taxon>
        <taxon>Deinococcaceae</taxon>
        <taxon>Deinococcus</taxon>
    </lineage>
</organism>
<protein>
    <recommendedName>
        <fullName evidence="10">Molybdenum transport system permease</fullName>
    </recommendedName>
</protein>
<evidence type="ECO:0000256" key="8">
    <source>
        <dbReference type="ARBA" id="ARBA00023136"/>
    </source>
</evidence>
<evidence type="ECO:0000256" key="9">
    <source>
        <dbReference type="RuleBase" id="RU363032"/>
    </source>
</evidence>
<keyword evidence="6 9" id="KW-0812">Transmembrane</keyword>
<evidence type="ECO:0000256" key="7">
    <source>
        <dbReference type="ARBA" id="ARBA00022989"/>
    </source>
</evidence>
<keyword evidence="8 9" id="KW-0472">Membrane</keyword>
<keyword evidence="7 9" id="KW-1133">Transmembrane helix</keyword>
<accession>A0ABQ2J2C7</accession>
<feature type="transmembrane region" description="Helical" evidence="9">
    <location>
        <begin position="131"/>
        <end position="156"/>
    </location>
</feature>
<comment type="caution">
    <text evidence="12">The sequence shown here is derived from an EMBL/GenBank/DDBJ whole genome shotgun (WGS) entry which is preliminary data.</text>
</comment>
<reference evidence="13" key="1">
    <citation type="journal article" date="2019" name="Int. J. Syst. Evol. Microbiol.">
        <title>The Global Catalogue of Microorganisms (GCM) 10K type strain sequencing project: providing services to taxonomists for standard genome sequencing and annotation.</title>
        <authorList>
            <consortium name="The Broad Institute Genomics Platform"/>
            <consortium name="The Broad Institute Genome Sequencing Center for Infectious Disease"/>
            <person name="Wu L."/>
            <person name="Ma J."/>
        </authorList>
    </citation>
    <scope>NUCLEOTIDE SEQUENCE [LARGE SCALE GENOMIC DNA]</scope>
    <source>
        <strain evidence="13">JCM 16918</strain>
    </source>
</reference>
<dbReference type="InterPro" id="IPR006469">
    <property type="entry name" value="NifC_ABC_porter"/>
</dbReference>
<evidence type="ECO:0000256" key="10">
    <source>
        <dbReference type="RuleBase" id="RU365097"/>
    </source>
</evidence>
<dbReference type="PANTHER" id="PTHR30183">
    <property type="entry name" value="MOLYBDENUM TRANSPORT SYSTEM PERMEASE PROTEIN MODB"/>
    <property type="match status" value="1"/>
</dbReference>
<comment type="similarity">
    <text evidence="2 10">Belongs to the binding-protein-dependent transport system permease family. CysTW subfamily.</text>
</comment>
<feature type="transmembrane region" description="Helical" evidence="9">
    <location>
        <begin position="21"/>
        <end position="44"/>
    </location>
</feature>
<evidence type="ECO:0000256" key="5">
    <source>
        <dbReference type="ARBA" id="ARBA00022505"/>
    </source>
</evidence>
<comment type="subcellular location">
    <subcellularLocation>
        <location evidence="1 9">Cell membrane</location>
        <topology evidence="1 9">Multi-pass membrane protein</topology>
    </subcellularLocation>
</comment>
<name>A0ABQ2J2C7_9DEIO</name>
<evidence type="ECO:0000256" key="6">
    <source>
        <dbReference type="ARBA" id="ARBA00022692"/>
    </source>
</evidence>
<evidence type="ECO:0000256" key="3">
    <source>
        <dbReference type="ARBA" id="ARBA00022448"/>
    </source>
</evidence>
<comment type="function">
    <text evidence="10">Part of the binding-protein-dependent transport system for molybdenum; probably responsible for the translocation of the substrate across the membrane.</text>
</comment>
<dbReference type="Proteomes" id="UP000645517">
    <property type="component" value="Unassembled WGS sequence"/>
</dbReference>
<dbReference type="PROSITE" id="PS50928">
    <property type="entry name" value="ABC_TM1"/>
    <property type="match status" value="1"/>
</dbReference>
<keyword evidence="5 10" id="KW-0500">Molybdenum</keyword>
<evidence type="ECO:0000256" key="1">
    <source>
        <dbReference type="ARBA" id="ARBA00004651"/>
    </source>
</evidence>
<proteinExistence type="inferred from homology"/>
<gene>
    <name evidence="12" type="ORF">GCM10010842_19440</name>
</gene>